<dbReference type="SUPFAM" id="SSF50341">
    <property type="entry name" value="CheW-like"/>
    <property type="match status" value="1"/>
</dbReference>
<keyword evidence="3" id="KW-1185">Reference proteome</keyword>
<dbReference type="SMART" id="SM00260">
    <property type="entry name" value="CheW"/>
    <property type="match status" value="1"/>
</dbReference>
<dbReference type="Gene3D" id="2.40.50.180">
    <property type="entry name" value="CheA-289, Domain 4"/>
    <property type="match status" value="1"/>
</dbReference>
<sequence length="151" mass="16510">MRQLLEWRLDAQRYALDHHQIIRVERAAAVAPLPGAPSSILGVINVRGEILPVFDVRARFGLPTRAPQPGDQLVLVQTATRRLAFFADQVHSVAAWPDEALLDATSLGVQDATTAAVLRLSDGLVLIQDLDRFLAQDEAAWLDDALTAVQV</sequence>
<dbReference type="GO" id="GO:0007165">
    <property type="term" value="P:signal transduction"/>
    <property type="evidence" value="ECO:0007669"/>
    <property type="project" value="InterPro"/>
</dbReference>
<dbReference type="STRING" id="857265.WG78_00975"/>
<dbReference type="Gene3D" id="2.30.30.40">
    <property type="entry name" value="SH3 Domains"/>
    <property type="match status" value="1"/>
</dbReference>
<dbReference type="OrthoDB" id="9806105at2"/>
<organism evidence="2 3">
    <name type="scientific">Amantichitinum ursilacus</name>
    <dbReference type="NCBI Taxonomy" id="857265"/>
    <lineage>
        <taxon>Bacteria</taxon>
        <taxon>Pseudomonadati</taxon>
        <taxon>Pseudomonadota</taxon>
        <taxon>Betaproteobacteria</taxon>
        <taxon>Neisseriales</taxon>
        <taxon>Chitinibacteraceae</taxon>
        <taxon>Amantichitinum</taxon>
    </lineage>
</organism>
<reference evidence="2 3" key="1">
    <citation type="submission" date="2015-07" db="EMBL/GenBank/DDBJ databases">
        <title>Draft genome sequence of the Amantichitinum ursilacus IGB-41, a new chitin-degrading bacterium.</title>
        <authorList>
            <person name="Kirstahler P."/>
            <person name="Guenther M."/>
            <person name="Grumaz C."/>
            <person name="Rupp S."/>
            <person name="Zibek S."/>
            <person name="Sohn K."/>
        </authorList>
    </citation>
    <scope>NUCLEOTIDE SEQUENCE [LARGE SCALE GENOMIC DNA]</scope>
    <source>
        <strain evidence="2 3">IGB-41</strain>
    </source>
</reference>
<dbReference type="InterPro" id="IPR036061">
    <property type="entry name" value="CheW-like_dom_sf"/>
</dbReference>
<accession>A0A0N0XMY0</accession>
<name>A0A0N0XMY0_9NEIS</name>
<dbReference type="PANTHER" id="PTHR22617:SF43">
    <property type="entry name" value="PROTEIN PILI"/>
    <property type="match status" value="1"/>
</dbReference>
<dbReference type="GO" id="GO:0006935">
    <property type="term" value="P:chemotaxis"/>
    <property type="evidence" value="ECO:0007669"/>
    <property type="project" value="InterPro"/>
</dbReference>
<dbReference type="GO" id="GO:0005829">
    <property type="term" value="C:cytosol"/>
    <property type="evidence" value="ECO:0007669"/>
    <property type="project" value="TreeGrafter"/>
</dbReference>
<dbReference type="EMBL" id="LAQT01000001">
    <property type="protein sequence ID" value="KPC55187.1"/>
    <property type="molecule type" value="Genomic_DNA"/>
</dbReference>
<evidence type="ECO:0000313" key="3">
    <source>
        <dbReference type="Proteomes" id="UP000037939"/>
    </source>
</evidence>
<evidence type="ECO:0000259" key="1">
    <source>
        <dbReference type="PROSITE" id="PS50851"/>
    </source>
</evidence>
<dbReference type="AlphaFoldDB" id="A0A0N0XMY0"/>
<dbReference type="Pfam" id="PF01584">
    <property type="entry name" value="CheW"/>
    <property type="match status" value="1"/>
</dbReference>
<comment type="caution">
    <text evidence="2">The sequence shown here is derived from an EMBL/GenBank/DDBJ whole genome shotgun (WGS) entry which is preliminary data.</text>
</comment>
<proteinExistence type="predicted"/>
<dbReference type="PROSITE" id="PS50851">
    <property type="entry name" value="CHEW"/>
    <property type="match status" value="1"/>
</dbReference>
<dbReference type="InterPro" id="IPR002545">
    <property type="entry name" value="CheW-lke_dom"/>
</dbReference>
<dbReference type="PANTHER" id="PTHR22617">
    <property type="entry name" value="CHEMOTAXIS SENSOR HISTIDINE KINASE-RELATED"/>
    <property type="match status" value="1"/>
</dbReference>
<feature type="domain" description="CheW-like" evidence="1">
    <location>
        <begin position="1"/>
        <end position="139"/>
    </location>
</feature>
<evidence type="ECO:0000313" key="2">
    <source>
        <dbReference type="EMBL" id="KPC55187.1"/>
    </source>
</evidence>
<protein>
    <submittedName>
        <fullName evidence="2">Chemotaxis protein CheW</fullName>
    </submittedName>
</protein>
<dbReference type="RefSeq" id="WP_053935913.1">
    <property type="nucleotide sequence ID" value="NZ_LAQT01000001.1"/>
</dbReference>
<dbReference type="InterPro" id="IPR039315">
    <property type="entry name" value="CheW"/>
</dbReference>
<dbReference type="Proteomes" id="UP000037939">
    <property type="component" value="Unassembled WGS sequence"/>
</dbReference>
<gene>
    <name evidence="2" type="primary">cheW_2</name>
    <name evidence="2" type="ORF">WG78_00975</name>
</gene>